<gene>
    <name evidence="2" type="ORF">J2Z62_000166</name>
</gene>
<keyword evidence="1" id="KW-0732">Signal</keyword>
<feature type="signal peptide" evidence="1">
    <location>
        <begin position="1"/>
        <end position="19"/>
    </location>
</feature>
<evidence type="ECO:0000313" key="2">
    <source>
        <dbReference type="EMBL" id="MDQ0513728.1"/>
    </source>
</evidence>
<dbReference type="RefSeq" id="WP_307291583.1">
    <property type="nucleotide sequence ID" value="NZ_JAUSWO010000001.1"/>
</dbReference>
<dbReference type="Proteomes" id="UP001240643">
    <property type="component" value="Unassembled WGS sequence"/>
</dbReference>
<comment type="caution">
    <text evidence="2">The sequence shown here is derived from an EMBL/GenBank/DDBJ whole genome shotgun (WGS) entry which is preliminary data.</text>
</comment>
<dbReference type="PROSITE" id="PS51257">
    <property type="entry name" value="PROKAR_LIPOPROTEIN"/>
    <property type="match status" value="1"/>
</dbReference>
<organism evidence="2 3">
    <name type="scientific">Mycoplasmoides fastidiosum</name>
    <dbReference type="NCBI Taxonomy" id="92758"/>
    <lineage>
        <taxon>Bacteria</taxon>
        <taxon>Bacillati</taxon>
        <taxon>Mycoplasmatota</taxon>
        <taxon>Mycoplasmoidales</taxon>
        <taxon>Mycoplasmoidaceae</taxon>
        <taxon>Mycoplasmoides</taxon>
    </lineage>
</organism>
<dbReference type="EMBL" id="JAUSWO010000001">
    <property type="protein sequence ID" value="MDQ0513728.1"/>
    <property type="molecule type" value="Genomic_DNA"/>
</dbReference>
<proteinExistence type="predicted"/>
<evidence type="ECO:0000256" key="1">
    <source>
        <dbReference type="SAM" id="SignalP"/>
    </source>
</evidence>
<keyword evidence="3" id="KW-1185">Reference proteome</keyword>
<name>A0ABU0LYE5_9BACT</name>
<accession>A0ABU0LYE5</accession>
<protein>
    <recommendedName>
        <fullName evidence="4">Lipoprotein</fullName>
    </recommendedName>
</protein>
<evidence type="ECO:0008006" key="4">
    <source>
        <dbReference type="Google" id="ProtNLM"/>
    </source>
</evidence>
<sequence length="921" mass="105351">MRKRMTWLSLGLLSTVTLAACAPKITNRFLRNEMNKSGLKNLSNEDLVQKLTNNYKRSEFKDLKFSDNFYKPSQLGKISDLFSEFSEFGYDIDLNFLLNSFVYKESITKLSTPDITNDILDNLRFLTFLEPNIAIDFEKLDLQFQLEHLSKTQSILNNFRLVFELTNSDDNEFKLFNKIVIQPNSKVQITVLAEQVNVEPWYRKSNTYEGDIEKYFSSWKLSRRSEPINVDVAYLQKFVYDSAKLNEQSAISSRANVSSDETNNFLQVDDLEVLIHRSFAHNIYYTQINESYDFKNIYEEATQKINRLTPEQIKADLINNEININRIYYANVARDVDSILKYFTTPNIRQNNGELYSILDLLYFNPTKESKETLLNNFDIPNFARNILINIFTPENGETLPPLEQIYAFIDALLNNDFYSYVFKYLDIQIIWKQDPVINLTNPEAPKVSMEYTKKITFKKDLAFALKGQGQYNGKLIDYDVTKLFNLTKFLDALGFPLTGNNSASGILSTLMENLKLDDLKIPANTSVAMTYRVDNGNLLLDMPGTFDVNIVPNFTLGWQIDQAHVSIDLSGLYPLLMSIFEKFNQFQTRLNNTDFLGLIGLPGLVTKAQAGDLKSLFELLTYFYVPHSQSKSEWINKNETILTSEQLASRVKRPIELLFEEFVRQPFVLTNSHIGAGVSSAFYEIPKTINSVPLYSASASDPNTYQINSELDLETLSTFAPAADIARSGINYQNPDLFQIVWKSGYEKTQIDSYNTFFSQESTTIDNGGRDIAYQKILESVQSDNDVNQDLINRLQAAAKTNYHNPLNQDIIPQISINKIPLLQAVEKILQQPLVPNSRLAKSPSILKALQTLISSIVELDAYVITTTYPSNSNQFGKDSNGKYSAKIEMIKSIYFNFISPKINFDNLKFPDASTIFKEI</sequence>
<feature type="chain" id="PRO_5046156712" description="Lipoprotein" evidence="1">
    <location>
        <begin position="20"/>
        <end position="921"/>
    </location>
</feature>
<evidence type="ECO:0000313" key="3">
    <source>
        <dbReference type="Proteomes" id="UP001240643"/>
    </source>
</evidence>
<reference evidence="2" key="1">
    <citation type="submission" date="2023-07" db="EMBL/GenBank/DDBJ databases">
        <title>Genomic Encyclopedia of Type Strains, Phase IV (KMG-IV): sequencing the most valuable type-strain genomes for metagenomic binning, comparative biology and taxonomic classification.</title>
        <authorList>
            <person name="Goeker M."/>
        </authorList>
    </citation>
    <scope>NUCLEOTIDE SEQUENCE [LARGE SCALE GENOMIC DNA]</scope>
    <source>
        <strain evidence="2">DSM 21204</strain>
    </source>
</reference>